<feature type="transmembrane region" description="Helical" evidence="1">
    <location>
        <begin position="177"/>
        <end position="200"/>
    </location>
</feature>
<feature type="transmembrane region" description="Helical" evidence="1">
    <location>
        <begin position="76"/>
        <end position="96"/>
    </location>
</feature>
<feature type="transmembrane region" description="Helical" evidence="1">
    <location>
        <begin position="212"/>
        <end position="239"/>
    </location>
</feature>
<comment type="caution">
    <text evidence="2">The sequence shown here is derived from an EMBL/GenBank/DDBJ whole genome shotgun (WGS) entry which is preliminary data.</text>
</comment>
<reference evidence="2" key="1">
    <citation type="submission" date="2023-07" db="EMBL/GenBank/DDBJ databases">
        <authorList>
            <person name="Peeters C."/>
        </authorList>
    </citation>
    <scope>NUCLEOTIDE SEQUENCE</scope>
    <source>
        <strain evidence="2">R-77591</strain>
    </source>
</reference>
<feature type="transmembrane region" description="Helical" evidence="1">
    <location>
        <begin position="12"/>
        <end position="29"/>
    </location>
</feature>
<gene>
    <name evidence="2" type="ORF">R77591_01054</name>
</gene>
<dbReference type="EMBL" id="CATVXE010000003">
    <property type="protein sequence ID" value="CAJ0680862.1"/>
    <property type="molecule type" value="Genomic_DNA"/>
</dbReference>
<sequence length="440" mass="45527">MNKRSLGPWNVAILLVSASYGIGFVFGTGELARTVGMASSLYAAATGIGMLFLAVAAGTFWRLGTPIWGLFRGKNAALESGVALLSSVWLLGIFSVQLQGAAAVLGLNFGLTPVWQYAIAGLLVWGLGRLRPGRLGAVFSVFLAAASASLVVVIVLNNGIGLYGRSLALLATDAARYLSVSDIGVTMLSTIALVVLGADYQQFVILARSRRAAVLGCVLAGVLVMLISTLPSTAVLAAMQAGHLPDGLAAKETIPFLVVEPFGGSHTGVGKGILCALLLAALGSGAAVAMAAAHAMRQALSWHRAPDGVVSLAVVLGGIGIRSDRHEHGWVDCVDQHAVSDYGGGALGGHAHWLWRRAQYRMGYGCELCECADDAVRITAIGVARQRLGERAGGHCVWGTGAGGRCAVRGAGRRGVGRLIATGRIGALPTSPRHENRRPL</sequence>
<keyword evidence="1" id="KW-0472">Membrane</keyword>
<keyword evidence="1" id="KW-1133">Transmembrane helix</keyword>
<feature type="transmembrane region" description="Helical" evidence="1">
    <location>
        <begin position="137"/>
        <end position="157"/>
    </location>
</feature>
<keyword evidence="1" id="KW-0812">Transmembrane</keyword>
<proteinExistence type="predicted"/>
<dbReference type="Proteomes" id="UP001190002">
    <property type="component" value="Unassembled WGS sequence"/>
</dbReference>
<protein>
    <submittedName>
        <fullName evidence="2">Uncharacterized protein</fullName>
    </submittedName>
</protein>
<feature type="transmembrane region" description="Helical" evidence="1">
    <location>
        <begin position="102"/>
        <end position="125"/>
    </location>
</feature>
<name>A0AAD2AJ35_9RALS</name>
<evidence type="ECO:0000313" key="2">
    <source>
        <dbReference type="EMBL" id="CAJ0680862.1"/>
    </source>
</evidence>
<evidence type="ECO:0000313" key="3">
    <source>
        <dbReference type="Proteomes" id="UP001190002"/>
    </source>
</evidence>
<evidence type="ECO:0000256" key="1">
    <source>
        <dbReference type="SAM" id="Phobius"/>
    </source>
</evidence>
<dbReference type="RefSeq" id="WP_222327908.1">
    <property type="nucleotide sequence ID" value="NZ_CATVXE010000003.1"/>
</dbReference>
<dbReference type="AlphaFoldDB" id="A0AAD2AJ35"/>
<accession>A0AAD2AJ35</accession>
<feature type="transmembrane region" description="Helical" evidence="1">
    <location>
        <begin position="269"/>
        <end position="293"/>
    </location>
</feature>
<feature type="transmembrane region" description="Helical" evidence="1">
    <location>
        <begin position="41"/>
        <end position="64"/>
    </location>
</feature>
<organism evidence="2 3">
    <name type="scientific">Ralstonia mannitolilytica</name>
    <dbReference type="NCBI Taxonomy" id="105219"/>
    <lineage>
        <taxon>Bacteria</taxon>
        <taxon>Pseudomonadati</taxon>
        <taxon>Pseudomonadota</taxon>
        <taxon>Betaproteobacteria</taxon>
        <taxon>Burkholderiales</taxon>
        <taxon>Burkholderiaceae</taxon>
        <taxon>Ralstonia</taxon>
    </lineage>
</organism>